<keyword evidence="2" id="KW-0378">Hydrolase</keyword>
<reference evidence="3 4" key="1">
    <citation type="journal article" date="2020" name="Cell">
        <title>Large-Scale Comparative Analyses of Tick Genomes Elucidate Their Genetic Diversity and Vector Capacities.</title>
        <authorList>
            <consortium name="Tick Genome and Microbiome Consortium (TIGMIC)"/>
            <person name="Jia N."/>
            <person name="Wang J."/>
            <person name="Shi W."/>
            <person name="Du L."/>
            <person name="Sun Y."/>
            <person name="Zhan W."/>
            <person name="Jiang J.F."/>
            <person name="Wang Q."/>
            <person name="Zhang B."/>
            <person name="Ji P."/>
            <person name="Bell-Sakyi L."/>
            <person name="Cui X.M."/>
            <person name="Yuan T.T."/>
            <person name="Jiang B.G."/>
            <person name="Yang W.F."/>
            <person name="Lam T.T."/>
            <person name="Chang Q.C."/>
            <person name="Ding S.J."/>
            <person name="Wang X.J."/>
            <person name="Zhu J.G."/>
            <person name="Ruan X.D."/>
            <person name="Zhao L."/>
            <person name="Wei J.T."/>
            <person name="Ye R.Z."/>
            <person name="Que T.C."/>
            <person name="Du C.H."/>
            <person name="Zhou Y.H."/>
            <person name="Cheng J.X."/>
            <person name="Dai P.F."/>
            <person name="Guo W.B."/>
            <person name="Han X.H."/>
            <person name="Huang E.J."/>
            <person name="Li L.F."/>
            <person name="Wei W."/>
            <person name="Gao Y.C."/>
            <person name="Liu J.Z."/>
            <person name="Shao H.Z."/>
            <person name="Wang X."/>
            <person name="Wang C.C."/>
            <person name="Yang T.C."/>
            <person name="Huo Q.B."/>
            <person name="Li W."/>
            <person name="Chen H.Y."/>
            <person name="Chen S.E."/>
            <person name="Zhou L.G."/>
            <person name="Ni X.B."/>
            <person name="Tian J.H."/>
            <person name="Sheng Y."/>
            <person name="Liu T."/>
            <person name="Pan Y.S."/>
            <person name="Xia L.Y."/>
            <person name="Li J."/>
            <person name="Zhao F."/>
            <person name="Cao W.C."/>
        </authorList>
    </citation>
    <scope>NUCLEOTIDE SEQUENCE [LARGE SCALE GENOMIC DNA]</scope>
    <source>
        <strain evidence="3">HaeL-2018</strain>
    </source>
</reference>
<dbReference type="PANTHER" id="PTHR10060">
    <property type="entry name" value="TATD FAMILY DEOXYRIBONUCLEASE"/>
    <property type="match status" value="1"/>
</dbReference>
<organism evidence="3 4">
    <name type="scientific">Haemaphysalis longicornis</name>
    <name type="common">Bush tick</name>
    <dbReference type="NCBI Taxonomy" id="44386"/>
    <lineage>
        <taxon>Eukaryota</taxon>
        <taxon>Metazoa</taxon>
        <taxon>Ecdysozoa</taxon>
        <taxon>Arthropoda</taxon>
        <taxon>Chelicerata</taxon>
        <taxon>Arachnida</taxon>
        <taxon>Acari</taxon>
        <taxon>Parasitiformes</taxon>
        <taxon>Ixodida</taxon>
        <taxon>Ixodoidea</taxon>
        <taxon>Ixodidae</taxon>
        <taxon>Haemaphysalinae</taxon>
        <taxon>Haemaphysalis</taxon>
    </lineage>
</organism>
<dbReference type="PANTHER" id="PTHR10060:SF15">
    <property type="entry name" value="DEOXYRIBONUCLEASE TATDN1"/>
    <property type="match status" value="1"/>
</dbReference>
<comment type="similarity">
    <text evidence="1">Belongs to the metallo-dependent hydrolases superfamily. TatD-type hydrolase family.</text>
</comment>
<evidence type="ECO:0000313" key="3">
    <source>
        <dbReference type="EMBL" id="KAH9382615.1"/>
    </source>
</evidence>
<name>A0A9J6H6Y0_HAELO</name>
<dbReference type="Proteomes" id="UP000821853">
    <property type="component" value="Unassembled WGS sequence"/>
</dbReference>
<comment type="caution">
    <text evidence="3">The sequence shown here is derived from an EMBL/GenBank/DDBJ whole genome shotgun (WGS) entry which is preliminary data.</text>
</comment>
<dbReference type="InterPro" id="IPR050891">
    <property type="entry name" value="TatD-type_Hydrolase"/>
</dbReference>
<proteinExistence type="inferred from homology"/>
<gene>
    <name evidence="3" type="ORF">HPB48_023163</name>
</gene>
<dbReference type="AlphaFoldDB" id="A0A9J6H6Y0"/>
<accession>A0A9J6H6Y0</accession>
<sequence length="218" mass="23894">MAESYRFSRGFSDQEVCVFKSVSFLCAFFDAAKRLPMLCRDVDVVLVGVHLAVQGQRISEIGAPVMFASHDTSSMISSNAHIPAAIGANFSAAVGDRPMGTTFLGAVENTATHELHPAELMQTHARREEDMAVRRRLIDIGANLTDPMFRGLYNGSRKHPDDLDQVLHRAQANGVHRILVTGGSLDDSQRALELASSHGKCSGDRMGVKRRQSRVFLE</sequence>
<dbReference type="GO" id="GO:0005829">
    <property type="term" value="C:cytosol"/>
    <property type="evidence" value="ECO:0007669"/>
    <property type="project" value="TreeGrafter"/>
</dbReference>
<dbReference type="Gene3D" id="3.20.20.140">
    <property type="entry name" value="Metal-dependent hydrolases"/>
    <property type="match status" value="1"/>
</dbReference>
<dbReference type="InterPro" id="IPR032466">
    <property type="entry name" value="Metal_Hydrolase"/>
</dbReference>
<protein>
    <submittedName>
        <fullName evidence="3">Uncharacterized protein</fullName>
    </submittedName>
</protein>
<keyword evidence="4" id="KW-1185">Reference proteome</keyword>
<dbReference type="VEuPathDB" id="VectorBase:HLOH_042589"/>
<dbReference type="GO" id="GO:0008296">
    <property type="term" value="F:3'-5'-DNA exonuclease activity"/>
    <property type="evidence" value="ECO:0007669"/>
    <property type="project" value="TreeGrafter"/>
</dbReference>
<evidence type="ECO:0000256" key="2">
    <source>
        <dbReference type="ARBA" id="ARBA00022801"/>
    </source>
</evidence>
<dbReference type="EMBL" id="JABSTR010000022">
    <property type="protein sequence ID" value="KAH9382615.1"/>
    <property type="molecule type" value="Genomic_DNA"/>
</dbReference>
<dbReference type="OrthoDB" id="6079689at2759"/>
<evidence type="ECO:0000313" key="4">
    <source>
        <dbReference type="Proteomes" id="UP000821853"/>
    </source>
</evidence>
<evidence type="ECO:0000256" key="1">
    <source>
        <dbReference type="ARBA" id="ARBA00009275"/>
    </source>
</evidence>
<dbReference type="SUPFAM" id="SSF51556">
    <property type="entry name" value="Metallo-dependent hydrolases"/>
    <property type="match status" value="1"/>
</dbReference>